<evidence type="ECO:0000313" key="3">
    <source>
        <dbReference type="EMBL" id="CAA9522194.1"/>
    </source>
</evidence>
<organism evidence="3">
    <name type="scientific">uncultured Rubrobacteraceae bacterium</name>
    <dbReference type="NCBI Taxonomy" id="349277"/>
    <lineage>
        <taxon>Bacteria</taxon>
        <taxon>Bacillati</taxon>
        <taxon>Actinomycetota</taxon>
        <taxon>Rubrobacteria</taxon>
        <taxon>Rubrobacterales</taxon>
        <taxon>Rubrobacteraceae</taxon>
        <taxon>environmental samples</taxon>
    </lineage>
</organism>
<dbReference type="EMBL" id="CADCVM010000410">
    <property type="protein sequence ID" value="CAA9522194.1"/>
    <property type="molecule type" value="Genomic_DNA"/>
</dbReference>
<reference evidence="3" key="1">
    <citation type="submission" date="2020-02" db="EMBL/GenBank/DDBJ databases">
        <authorList>
            <person name="Meier V. D."/>
        </authorList>
    </citation>
    <scope>NUCLEOTIDE SEQUENCE</scope>
    <source>
        <strain evidence="3">AVDCRST_MAG05</strain>
    </source>
</reference>
<keyword evidence="3" id="KW-0012">Acyltransferase</keyword>
<protein>
    <submittedName>
        <fullName evidence="3">Malate synthase</fullName>
        <ecNumber evidence="3">2.3.3.9</ecNumber>
    </submittedName>
</protein>
<dbReference type="InterPro" id="IPR048356">
    <property type="entry name" value="MS_N"/>
</dbReference>
<keyword evidence="3" id="KW-0808">Transferase</keyword>
<name>A0A6J4TGR5_9ACTN</name>
<accession>A0A6J4TGR5</accession>
<dbReference type="InterPro" id="IPR006252">
    <property type="entry name" value="Malate_synthA"/>
</dbReference>
<dbReference type="PANTHER" id="PTHR42902">
    <property type="entry name" value="MALATE SYNTHASE"/>
    <property type="match status" value="1"/>
</dbReference>
<evidence type="ECO:0000256" key="1">
    <source>
        <dbReference type="SAM" id="MobiDB-lite"/>
    </source>
</evidence>
<dbReference type="AlphaFoldDB" id="A0A6J4TGR5"/>
<dbReference type="EC" id="2.3.3.9" evidence="3"/>
<feature type="region of interest" description="Disordered" evidence="1">
    <location>
        <begin position="54"/>
        <end position="73"/>
    </location>
</feature>
<proteinExistence type="predicted"/>
<dbReference type="SUPFAM" id="SSF51645">
    <property type="entry name" value="Malate synthase G"/>
    <property type="match status" value="1"/>
</dbReference>
<feature type="domain" description="Malate synthase N-terminal" evidence="2">
    <location>
        <begin position="9"/>
        <end position="71"/>
    </location>
</feature>
<dbReference type="GO" id="GO:0006097">
    <property type="term" value="P:glyoxylate cycle"/>
    <property type="evidence" value="ECO:0007669"/>
    <property type="project" value="InterPro"/>
</dbReference>
<sequence length="154" mass="17662">MVETSVYGEGVEITKEVPDEYREIMSPEAVAFVAKLAREFTPRVEERLQARQERQERINAGEMPDFLPETKDVREGDWKIAPIPDALQDRRVEITGPPDRKMLINALNCGAPTYMTDFEDANCPTWHNMLDSQLNLRDAVQRTITFDDPKTGKH</sequence>
<dbReference type="Gene3D" id="3.20.20.360">
    <property type="entry name" value="Malate synthase, domain 3"/>
    <property type="match status" value="1"/>
</dbReference>
<dbReference type="PANTHER" id="PTHR42902:SF1">
    <property type="entry name" value="MALATE SYNTHASE 1-RELATED"/>
    <property type="match status" value="1"/>
</dbReference>
<dbReference type="InterPro" id="IPR011076">
    <property type="entry name" value="Malate_synth_sf"/>
</dbReference>
<dbReference type="InterPro" id="IPR046363">
    <property type="entry name" value="MS_N_TIM-barrel_dom"/>
</dbReference>
<evidence type="ECO:0000259" key="2">
    <source>
        <dbReference type="Pfam" id="PF20656"/>
    </source>
</evidence>
<dbReference type="Pfam" id="PF20656">
    <property type="entry name" value="MS_N"/>
    <property type="match status" value="1"/>
</dbReference>
<feature type="non-terminal residue" evidence="3">
    <location>
        <position position="154"/>
    </location>
</feature>
<dbReference type="GO" id="GO:0005737">
    <property type="term" value="C:cytoplasm"/>
    <property type="evidence" value="ECO:0007669"/>
    <property type="project" value="TreeGrafter"/>
</dbReference>
<dbReference type="GO" id="GO:0004474">
    <property type="term" value="F:malate synthase activity"/>
    <property type="evidence" value="ECO:0007669"/>
    <property type="project" value="UniProtKB-EC"/>
</dbReference>
<gene>
    <name evidence="3" type="ORF">AVDCRST_MAG05-3688</name>
</gene>